<comment type="caution">
    <text evidence="1">The sequence shown here is derived from an EMBL/GenBank/DDBJ whole genome shotgun (WGS) entry which is preliminary data.</text>
</comment>
<dbReference type="AlphaFoldDB" id="A0A0A2WQP8"/>
<gene>
    <name evidence="1" type="ORF">LF41_1142</name>
</gene>
<organism evidence="1 2">
    <name type="scientific">Lysobacter dokdonensis DS-58</name>
    <dbReference type="NCBI Taxonomy" id="1300345"/>
    <lineage>
        <taxon>Bacteria</taxon>
        <taxon>Pseudomonadati</taxon>
        <taxon>Pseudomonadota</taxon>
        <taxon>Gammaproteobacteria</taxon>
        <taxon>Lysobacterales</taxon>
        <taxon>Lysobacteraceae</taxon>
        <taxon>Noviluteimonas</taxon>
    </lineage>
</organism>
<name>A0A0A2WQP8_9GAMM</name>
<evidence type="ECO:0000313" key="1">
    <source>
        <dbReference type="EMBL" id="KGQ20605.1"/>
    </source>
</evidence>
<dbReference type="EMBL" id="JRKJ01000002">
    <property type="protein sequence ID" value="KGQ20605.1"/>
    <property type="molecule type" value="Genomic_DNA"/>
</dbReference>
<keyword evidence="2" id="KW-1185">Reference proteome</keyword>
<evidence type="ECO:0000313" key="2">
    <source>
        <dbReference type="Proteomes" id="UP000030518"/>
    </source>
</evidence>
<dbReference type="PATRIC" id="fig|1300345.3.peg.457"/>
<proteinExistence type="predicted"/>
<reference evidence="1 2" key="1">
    <citation type="submission" date="2014-09" db="EMBL/GenBank/DDBJ databases">
        <title>Genome sequences of Lysobacter dokdonensis DS-58.</title>
        <authorList>
            <person name="Kim J.F."/>
            <person name="Kwak M.-J."/>
        </authorList>
    </citation>
    <scope>NUCLEOTIDE SEQUENCE [LARGE SCALE GENOMIC DNA]</scope>
    <source>
        <strain evidence="1 2">DS-58</strain>
    </source>
</reference>
<accession>A0A0A2WQP8</accession>
<protein>
    <submittedName>
        <fullName evidence="1">Uncharacterized protein</fullName>
    </submittedName>
</protein>
<dbReference type="Proteomes" id="UP000030518">
    <property type="component" value="Unassembled WGS sequence"/>
</dbReference>
<sequence>MGGLLSTCAIAGSPNYEAQGRRPASGRIETPGYVFEYGAPPGLSASAEWHYMVDADEPRTIALLAGVKGMDSYALSVTYKGAVEAGQSALDVATKIHPGVTFAASTVNPACVTTAPNSPIELDRTMVSFHAICVDAAAHAVYEIGYSWNSLFLLSKGLATLTEESGACASQKRQDPSVSCEDFVGSFVTAYRDALGGLTFIPRK</sequence>